<dbReference type="InterPro" id="IPR025345">
    <property type="entry name" value="DUF4249"/>
</dbReference>
<name>A0A368UQM4_9BACT</name>
<keyword evidence="2" id="KW-1185">Reference proteome</keyword>
<reference evidence="1 2" key="1">
    <citation type="submission" date="2018-07" db="EMBL/GenBank/DDBJ databases">
        <title>Freshwater and sediment microbial communities from various areas in North America, analyzing microbe dynamics in response to fracking.</title>
        <authorList>
            <person name="Lamendella R."/>
        </authorList>
    </citation>
    <scope>NUCLEOTIDE SEQUENCE [LARGE SCALE GENOMIC DNA]</scope>
    <source>
        <strain evidence="1 2">160A</strain>
    </source>
</reference>
<dbReference type="AlphaFoldDB" id="A0A368UQM4"/>
<dbReference type="EMBL" id="QPIZ01000019">
    <property type="protein sequence ID" value="RCW31127.1"/>
    <property type="molecule type" value="Genomic_DNA"/>
</dbReference>
<dbReference type="Pfam" id="PF14054">
    <property type="entry name" value="DUF4249"/>
    <property type="match status" value="1"/>
</dbReference>
<gene>
    <name evidence="1" type="ORF">DFO77_11995</name>
</gene>
<accession>A0A368UQM4</accession>
<dbReference type="PROSITE" id="PS51257">
    <property type="entry name" value="PROKAR_LIPOPROTEIN"/>
    <property type="match status" value="1"/>
</dbReference>
<dbReference type="Proteomes" id="UP000252733">
    <property type="component" value="Unassembled WGS sequence"/>
</dbReference>
<protein>
    <submittedName>
        <fullName evidence="1">Uncharacterized protein DUF4249</fullName>
    </submittedName>
</protein>
<sequence length="275" mass="31116">MNSFKKIIFPVLVIISTIACERIAFDPGIETLNEELPVVYGILGKHPDYRTIELTRTAPYMDGSKIATIDHAEVTVSDEQTTYSFEWIGNGQYIAPENFQPGIDITYYLNIEVDGEVYAAQSSMPPSVNMHSLKVQKDRWETDDNNIYEVTGWVKDNEREDERFLFKYTINDVRYDSVQVWSHYTDQLSNNLWLEDAQLFGNIEANPGDTIDVYALSVSTEYYNFVQAAEKNRVSSNPFTPPPGVPITGNISNDALGIFQVSAIVQQTATVPEKE</sequence>
<organism evidence="1 2">
    <name type="scientific">Marinilabilia salmonicolor</name>
    <dbReference type="NCBI Taxonomy" id="989"/>
    <lineage>
        <taxon>Bacteria</taxon>
        <taxon>Pseudomonadati</taxon>
        <taxon>Bacteroidota</taxon>
        <taxon>Bacteroidia</taxon>
        <taxon>Marinilabiliales</taxon>
        <taxon>Marinilabiliaceae</taxon>
        <taxon>Marinilabilia</taxon>
    </lineage>
</organism>
<evidence type="ECO:0000313" key="1">
    <source>
        <dbReference type="EMBL" id="RCW31127.1"/>
    </source>
</evidence>
<comment type="caution">
    <text evidence="1">The sequence shown here is derived from an EMBL/GenBank/DDBJ whole genome shotgun (WGS) entry which is preliminary data.</text>
</comment>
<evidence type="ECO:0000313" key="2">
    <source>
        <dbReference type="Proteomes" id="UP000252733"/>
    </source>
</evidence>
<proteinExistence type="predicted"/>